<accession>A0ABW1A588</accession>
<dbReference type="EMBL" id="JBHSON010000057">
    <property type="protein sequence ID" value="MFC5750715.1"/>
    <property type="molecule type" value="Genomic_DNA"/>
</dbReference>
<keyword evidence="1" id="KW-1133">Transmembrane helix</keyword>
<reference evidence="3" key="1">
    <citation type="journal article" date="2019" name="Int. J. Syst. Evol. Microbiol.">
        <title>The Global Catalogue of Microorganisms (GCM) 10K type strain sequencing project: providing services to taxonomists for standard genome sequencing and annotation.</title>
        <authorList>
            <consortium name="The Broad Institute Genomics Platform"/>
            <consortium name="The Broad Institute Genome Sequencing Center for Infectious Disease"/>
            <person name="Wu L."/>
            <person name="Ma J."/>
        </authorList>
    </citation>
    <scope>NUCLEOTIDE SEQUENCE [LARGE SCALE GENOMIC DNA]</scope>
    <source>
        <strain evidence="3">KCTC 42087</strain>
    </source>
</reference>
<dbReference type="RefSeq" id="WP_378286472.1">
    <property type="nucleotide sequence ID" value="NZ_JBHSON010000057.1"/>
</dbReference>
<evidence type="ECO:0000256" key="1">
    <source>
        <dbReference type="SAM" id="Phobius"/>
    </source>
</evidence>
<keyword evidence="3" id="KW-1185">Reference proteome</keyword>
<keyword evidence="1" id="KW-0812">Transmembrane</keyword>
<keyword evidence="1" id="KW-0472">Membrane</keyword>
<organism evidence="2 3">
    <name type="scientific">Actinomadura rugatobispora</name>
    <dbReference type="NCBI Taxonomy" id="1994"/>
    <lineage>
        <taxon>Bacteria</taxon>
        <taxon>Bacillati</taxon>
        <taxon>Actinomycetota</taxon>
        <taxon>Actinomycetes</taxon>
        <taxon>Streptosporangiales</taxon>
        <taxon>Thermomonosporaceae</taxon>
        <taxon>Actinomadura</taxon>
    </lineage>
</organism>
<feature type="transmembrane region" description="Helical" evidence="1">
    <location>
        <begin position="51"/>
        <end position="77"/>
    </location>
</feature>
<proteinExistence type="predicted"/>
<evidence type="ECO:0000313" key="2">
    <source>
        <dbReference type="EMBL" id="MFC5750715.1"/>
    </source>
</evidence>
<feature type="transmembrane region" description="Helical" evidence="1">
    <location>
        <begin position="89"/>
        <end position="113"/>
    </location>
</feature>
<evidence type="ECO:0008006" key="4">
    <source>
        <dbReference type="Google" id="ProtNLM"/>
    </source>
</evidence>
<protein>
    <recommendedName>
        <fullName evidence="4">DUF4190 domain-containing protein</fullName>
    </recommendedName>
</protein>
<gene>
    <name evidence="2" type="ORF">ACFPZN_34280</name>
</gene>
<name>A0ABW1A588_9ACTN</name>
<evidence type="ECO:0000313" key="3">
    <source>
        <dbReference type="Proteomes" id="UP001596074"/>
    </source>
</evidence>
<comment type="caution">
    <text evidence="2">The sequence shown here is derived from an EMBL/GenBank/DDBJ whole genome shotgun (WGS) entry which is preliminary data.</text>
</comment>
<sequence>MLDLMVSWMTGFFQYAAHLTQVAMETVPLSAADDPPVNIPSPNDSQAPPRAGVFLIIVGWIRWGGYLCCIVGFFIVGARMSVNHKRGEASSHVASIIVITAGGGIITIAYFIVERVATLS</sequence>
<dbReference type="Proteomes" id="UP001596074">
    <property type="component" value="Unassembled WGS sequence"/>
</dbReference>